<dbReference type="GO" id="GO:0016491">
    <property type="term" value="F:oxidoreductase activity"/>
    <property type="evidence" value="ECO:0007669"/>
    <property type="project" value="InterPro"/>
</dbReference>
<dbReference type="InterPro" id="IPR008274">
    <property type="entry name" value="AldOxase/xan_DH_MoCoBD1"/>
</dbReference>
<dbReference type="PANTHER" id="PTHR11908:SF132">
    <property type="entry name" value="ALDEHYDE OXIDASE 1-RELATED"/>
    <property type="match status" value="1"/>
</dbReference>
<feature type="domain" description="Aldehyde oxidase/xanthine dehydrogenase first molybdopterin binding" evidence="2">
    <location>
        <begin position="2"/>
        <end position="91"/>
    </location>
</feature>
<dbReference type="Pfam" id="PF20256">
    <property type="entry name" value="MoCoBD_2"/>
    <property type="match status" value="1"/>
</dbReference>
<evidence type="ECO:0000259" key="3">
    <source>
        <dbReference type="Pfam" id="PF20256"/>
    </source>
</evidence>
<protein>
    <submittedName>
        <fullName evidence="4">Uncharacterized protein</fullName>
    </submittedName>
</protein>
<proteinExistence type="predicted"/>
<reference evidence="4" key="1">
    <citation type="submission" date="2018-05" db="EMBL/GenBank/DDBJ databases">
        <authorList>
            <person name="Lanie J.A."/>
            <person name="Ng W.-L."/>
            <person name="Kazmierczak K.M."/>
            <person name="Andrzejewski T.M."/>
            <person name="Davidsen T.M."/>
            <person name="Wayne K.J."/>
            <person name="Tettelin H."/>
            <person name="Glass J.I."/>
            <person name="Rusch D."/>
            <person name="Podicherti R."/>
            <person name="Tsui H.-C.T."/>
            <person name="Winkler M.E."/>
        </authorList>
    </citation>
    <scope>NUCLEOTIDE SEQUENCE</scope>
</reference>
<dbReference type="EMBL" id="UINC01052312">
    <property type="protein sequence ID" value="SVB67499.1"/>
    <property type="molecule type" value="Genomic_DNA"/>
</dbReference>
<dbReference type="GO" id="GO:0005506">
    <property type="term" value="F:iron ion binding"/>
    <property type="evidence" value="ECO:0007669"/>
    <property type="project" value="InterPro"/>
</dbReference>
<organism evidence="4">
    <name type="scientific">marine metagenome</name>
    <dbReference type="NCBI Taxonomy" id="408172"/>
    <lineage>
        <taxon>unclassified sequences</taxon>
        <taxon>metagenomes</taxon>
        <taxon>ecological metagenomes</taxon>
    </lineage>
</organism>
<dbReference type="InterPro" id="IPR046867">
    <property type="entry name" value="AldOxase/xan_DH_MoCoBD2"/>
</dbReference>
<evidence type="ECO:0000313" key="4">
    <source>
        <dbReference type="EMBL" id="SVB67499.1"/>
    </source>
</evidence>
<accession>A0A382FY12</accession>
<dbReference type="Gene3D" id="3.30.365.10">
    <property type="entry name" value="Aldehyde oxidase/xanthine dehydrogenase, molybdopterin binding domain"/>
    <property type="match status" value="3"/>
</dbReference>
<dbReference type="Pfam" id="PF02738">
    <property type="entry name" value="MoCoBD_1"/>
    <property type="match status" value="1"/>
</dbReference>
<dbReference type="InterPro" id="IPR016208">
    <property type="entry name" value="Ald_Oxase/xanthine_DH-like"/>
</dbReference>
<dbReference type="SUPFAM" id="SSF56003">
    <property type="entry name" value="Molybdenum cofactor-binding domain"/>
    <property type="match status" value="1"/>
</dbReference>
<sequence>FDAKASVDTGAYSAYPFTAAIEASQVSAILPGPYDLPVYRCSTVAVASNKTPQLPYRGVARPGCCYAMELMIDAIARKIGIEPYEVRLANLVGPEQMPYDNVTDKHFDSGDYPELLRMAVAAIDLVTVRERQKRGEPDGRLIGLGISVFSEQTAHGTTADGKRRALYEQAFARLTPDGRLDIRVGIQTIGQGLETTLAQVAVECLGINISDVHVRLGDTELSPYSTGAWGSRGMVWAGGAVARACEEIARRVAGIGAALLQTDVASVEVRDGGVYGPEGSISIGDIARSYYLTPADLPGDTDPRGLETTEGYAPDRLTGIHSGSAHATVVAVDPETGSVEILDYVITEDAGTRVNPMIVDGQVYGGAAQGIGTALFEEMPYDSQGQPLASTLADYLLPGATDIPNIRLLHMETPSPYTNLGQKGVGEGGAIGPAGAIANAINDALAPLGVEICQIPVTPRRIIEAIEEQRR</sequence>
<name>A0A382FY12_9ZZZZ</name>
<dbReference type="InterPro" id="IPR037165">
    <property type="entry name" value="AldOxase/xan_DH_Mopterin-bd_sf"/>
</dbReference>
<gene>
    <name evidence="4" type="ORF">METZ01_LOCUS220353</name>
</gene>
<evidence type="ECO:0000256" key="1">
    <source>
        <dbReference type="ARBA" id="ARBA00022505"/>
    </source>
</evidence>
<evidence type="ECO:0000259" key="2">
    <source>
        <dbReference type="Pfam" id="PF02738"/>
    </source>
</evidence>
<dbReference type="PANTHER" id="PTHR11908">
    <property type="entry name" value="XANTHINE DEHYDROGENASE"/>
    <property type="match status" value="1"/>
</dbReference>
<feature type="domain" description="Aldehyde oxidase/xanthine dehydrogenase second molybdopterin binding" evidence="3">
    <location>
        <begin position="127"/>
        <end position="404"/>
    </location>
</feature>
<keyword evidence="1" id="KW-0500">Molybdenum</keyword>
<feature type="non-terminal residue" evidence="4">
    <location>
        <position position="1"/>
    </location>
</feature>
<dbReference type="AlphaFoldDB" id="A0A382FY12"/>